<gene>
    <name evidence="2" type="ORF">JI435_304990</name>
</gene>
<dbReference type="AlphaFoldDB" id="A0A7U2I1S6"/>
<evidence type="ECO:0000256" key="1">
    <source>
        <dbReference type="SAM" id="MobiDB-lite"/>
    </source>
</evidence>
<feature type="region of interest" description="Disordered" evidence="1">
    <location>
        <begin position="1"/>
        <end position="24"/>
    </location>
</feature>
<organism evidence="2 3">
    <name type="scientific">Phaeosphaeria nodorum (strain SN15 / ATCC MYA-4574 / FGSC 10173)</name>
    <name type="common">Glume blotch fungus</name>
    <name type="synonym">Parastagonospora nodorum</name>
    <dbReference type="NCBI Taxonomy" id="321614"/>
    <lineage>
        <taxon>Eukaryota</taxon>
        <taxon>Fungi</taxon>
        <taxon>Dikarya</taxon>
        <taxon>Ascomycota</taxon>
        <taxon>Pezizomycotina</taxon>
        <taxon>Dothideomycetes</taxon>
        <taxon>Pleosporomycetidae</taxon>
        <taxon>Pleosporales</taxon>
        <taxon>Pleosporineae</taxon>
        <taxon>Phaeosphaeriaceae</taxon>
        <taxon>Parastagonospora</taxon>
    </lineage>
</organism>
<dbReference type="EMBL" id="CP069032">
    <property type="protein sequence ID" value="QRD00171.1"/>
    <property type="molecule type" value="Genomic_DNA"/>
</dbReference>
<evidence type="ECO:0000313" key="3">
    <source>
        <dbReference type="Proteomes" id="UP000663193"/>
    </source>
</evidence>
<keyword evidence="3" id="KW-1185">Reference proteome</keyword>
<name>A0A7U2I1S6_PHANO</name>
<proteinExistence type="predicted"/>
<feature type="non-terminal residue" evidence="2">
    <location>
        <position position="217"/>
    </location>
</feature>
<protein>
    <submittedName>
        <fullName evidence="2">Uncharacterized protein</fullName>
    </submittedName>
</protein>
<accession>A0A7U2I1S6</accession>
<sequence length="217" mass="24159">MVSRAGVVEPKNGDSKGPSVDDNDTLGWVQRTCASLHCPIKGGPQRAGNKPVTALGRQADEVTFSNSVGRVRVHVTEELPYNSVRSEFILLRLTYMPLDSVSYNSPLRAGITQTKWRTSSCTSSKRSRVFDPLADRLLVDIVDHCHHHHLAVASYQAEGSSSSVLSDFCSYLVITEPRAICHAYQGAPRMQSMGSRALRHRLCRLSRRAHSMEWQRL</sequence>
<dbReference type="Proteomes" id="UP000663193">
    <property type="component" value="Chromosome 10"/>
</dbReference>
<reference evidence="3" key="1">
    <citation type="journal article" date="2021" name="BMC Genomics">
        <title>Chromosome-level genome assembly and manually-curated proteome of model necrotroph Parastagonospora nodorum Sn15 reveals a genome-wide trove of candidate effector homologs, and redundancy of virulence-related functions within an accessory chromosome.</title>
        <authorList>
            <person name="Bertazzoni S."/>
            <person name="Jones D.A.B."/>
            <person name="Phan H.T."/>
            <person name="Tan K.-C."/>
            <person name="Hane J.K."/>
        </authorList>
    </citation>
    <scope>NUCLEOTIDE SEQUENCE [LARGE SCALE GENOMIC DNA]</scope>
    <source>
        <strain evidence="3">SN15 / ATCC MYA-4574 / FGSC 10173)</strain>
    </source>
</reference>
<dbReference type="VEuPathDB" id="FungiDB:JI435_304990"/>
<evidence type="ECO:0000313" key="2">
    <source>
        <dbReference type="EMBL" id="QRD00171.1"/>
    </source>
</evidence>